<dbReference type="SUPFAM" id="SSF50985">
    <property type="entry name" value="RCC1/BLIP-II"/>
    <property type="match status" value="2"/>
</dbReference>
<organism evidence="2 3">
    <name type="scientific">Pseudobacteriovorax antillogorgiicola</name>
    <dbReference type="NCBI Taxonomy" id="1513793"/>
    <lineage>
        <taxon>Bacteria</taxon>
        <taxon>Pseudomonadati</taxon>
        <taxon>Bdellovibrionota</taxon>
        <taxon>Oligoflexia</taxon>
        <taxon>Oligoflexales</taxon>
        <taxon>Pseudobacteriovoracaceae</taxon>
        <taxon>Pseudobacteriovorax</taxon>
    </lineage>
</organism>
<feature type="region of interest" description="Disordered" evidence="1">
    <location>
        <begin position="23"/>
        <end position="59"/>
    </location>
</feature>
<evidence type="ECO:0000313" key="2">
    <source>
        <dbReference type="EMBL" id="SMF24508.1"/>
    </source>
</evidence>
<reference evidence="3" key="1">
    <citation type="submission" date="2017-04" db="EMBL/GenBank/DDBJ databases">
        <authorList>
            <person name="Varghese N."/>
            <person name="Submissions S."/>
        </authorList>
    </citation>
    <scope>NUCLEOTIDE SEQUENCE [LARGE SCALE GENOMIC DNA]</scope>
    <source>
        <strain evidence="3">RKEM611</strain>
    </source>
</reference>
<gene>
    <name evidence="2" type="ORF">SAMN06296036_10811</name>
</gene>
<dbReference type="PANTHER" id="PTHR45982:SF1">
    <property type="entry name" value="REGULATOR OF CHROMOSOME CONDENSATION"/>
    <property type="match status" value="1"/>
</dbReference>
<protein>
    <recommendedName>
        <fullName evidence="4">Alpha-tubulin suppressor</fullName>
    </recommendedName>
</protein>
<proteinExistence type="predicted"/>
<feature type="compositionally biased region" description="Polar residues" evidence="1">
    <location>
        <begin position="23"/>
        <end position="40"/>
    </location>
</feature>
<dbReference type="OrthoDB" id="6461088at2"/>
<dbReference type="RefSeq" id="WP_132319109.1">
    <property type="nucleotide sequence ID" value="NZ_FWZT01000008.1"/>
</dbReference>
<dbReference type="PANTHER" id="PTHR45982">
    <property type="entry name" value="REGULATOR OF CHROMOSOME CONDENSATION"/>
    <property type="match status" value="1"/>
</dbReference>
<dbReference type="InterPro" id="IPR009091">
    <property type="entry name" value="RCC1/BLIP-II"/>
</dbReference>
<dbReference type="STRING" id="1513793.SAMN06296036_10811"/>
<evidence type="ECO:0008006" key="4">
    <source>
        <dbReference type="Google" id="ProtNLM"/>
    </source>
</evidence>
<dbReference type="InterPro" id="IPR051553">
    <property type="entry name" value="Ran_GTPase-activating"/>
</dbReference>
<sequence length="961" mass="103600">MIFRTLAIFTFLTWGCFGGPYDESQSPDQTSADPSVNNTDHGVEAPKNGEGSGETEDQKVCSENGIAFGEECLDGIISIDSFGDSRIALRTNNNLVAFGRSDNMKNYDAVRNQLNTNTVPVKKIAGSTQGIAVLLRDGRIIAFGDFEDSILSSLHSQQNVVQLEAKNDGFSILVGSSPEDDCSGGCQLLSIGGSQPAATISNAATIFASSYSNVTVVRNTDNSITYFPNTSHALAAEDATGFVKVVFGYKGGIVGVREDLTGAIWGNNDQGDSSAITGALDNIAEVNFGEYHGQVIKTDGSIVAWGSTDYFAYDDAPEYYSFTSQSAQVVNITEVVSLSESSLARSDQGKLFFWGYVDSNERDILSIVGNNKIIDIAAFDERYIALTEGGEIFYTGDAMSPLDEGGPISDVVSMEAANDFVVLRLSNGKQRLVVPDDSNTYEKKLLSIAFAKFSGNESGLRDIFISEEENGAIFVSNDLNVYPIGEASDGLDPQYLDLSKPVEQFFFSGGGTRRYALTQGEKFYLNFSKYHSYFLPEINGSEVDEVLFTSNLLIYDTNDIATVIEHDTGAVVTHTNIDSVYQANYGYLLLQRQEGQADCTVGCSLIVEEPIQNQIDSYLNDGDPDNDIGVTNITQAFVSGNQIFLVYKDGTIIYFRDVGSGFEKIDPVALKGTTVARFVKNNYDLVGITTDNKIVSIGPTSSGGDPISNSSREYLPHLTLENVVDVIPTFGGFTALLSSNGNCDSGCQVTSWGNMGVPLDTSNPMGGAKDLTDIVSVAASSSAFLGVRSGGERVVWGSQYGGGDPTCSSSYSTCRTTNSMSIPPFIAQNSNLASLRSSGFWGYDGTNLDFWGSWRYGSIEDDRTIADLQFIIDNESILALFYGSENCSEGCQFINVLNRDLFENGSDPQGQVTSVKTTEYGVVMTKKDGTKAAIFDGLRADTILSIPDIDVLTPTKRQTSQ</sequence>
<evidence type="ECO:0000256" key="1">
    <source>
        <dbReference type="SAM" id="MobiDB-lite"/>
    </source>
</evidence>
<dbReference type="Proteomes" id="UP000192907">
    <property type="component" value="Unassembled WGS sequence"/>
</dbReference>
<dbReference type="Gene3D" id="2.130.10.30">
    <property type="entry name" value="Regulator of chromosome condensation 1/beta-lactamase-inhibitor protein II"/>
    <property type="match status" value="2"/>
</dbReference>
<keyword evidence="3" id="KW-1185">Reference proteome</keyword>
<dbReference type="EMBL" id="FWZT01000008">
    <property type="protein sequence ID" value="SMF24508.1"/>
    <property type="molecule type" value="Genomic_DNA"/>
</dbReference>
<evidence type="ECO:0000313" key="3">
    <source>
        <dbReference type="Proteomes" id="UP000192907"/>
    </source>
</evidence>
<dbReference type="AlphaFoldDB" id="A0A1Y6BW99"/>
<name>A0A1Y6BW99_9BACT</name>
<accession>A0A1Y6BW99</accession>